<comment type="caution">
    <text evidence="5">The sequence shown here is derived from an EMBL/GenBank/DDBJ whole genome shotgun (WGS) entry which is preliminary data.</text>
</comment>
<evidence type="ECO:0000256" key="2">
    <source>
        <dbReference type="ARBA" id="ARBA00023242"/>
    </source>
</evidence>
<dbReference type="InterPro" id="IPR027417">
    <property type="entry name" value="P-loop_NTPase"/>
</dbReference>
<dbReference type="GO" id="GO:0000723">
    <property type="term" value="P:telomere maintenance"/>
    <property type="evidence" value="ECO:0007669"/>
    <property type="project" value="TreeGrafter"/>
</dbReference>
<reference evidence="5" key="2">
    <citation type="submission" date="2020-11" db="EMBL/GenBank/DDBJ databases">
        <authorList>
            <person name="Cecchin M."/>
            <person name="Marcolungo L."/>
            <person name="Rossato M."/>
            <person name="Girolomoni L."/>
            <person name="Cosentino E."/>
            <person name="Cuine S."/>
            <person name="Li-Beisson Y."/>
            <person name="Delledonne M."/>
            <person name="Ballottari M."/>
        </authorList>
    </citation>
    <scope>NUCLEOTIDE SEQUENCE</scope>
    <source>
        <strain evidence="5">211/11P</strain>
        <tissue evidence="5">Whole cell</tissue>
    </source>
</reference>
<evidence type="ECO:0000256" key="1">
    <source>
        <dbReference type="ARBA" id="ARBA00004123"/>
    </source>
</evidence>
<dbReference type="Pfam" id="PF08423">
    <property type="entry name" value="Rad51"/>
    <property type="match status" value="1"/>
</dbReference>
<dbReference type="GO" id="GO:0000400">
    <property type="term" value="F:four-way junction DNA binding"/>
    <property type="evidence" value="ECO:0007669"/>
    <property type="project" value="TreeGrafter"/>
</dbReference>
<dbReference type="AlphaFoldDB" id="A0A9D4TMI2"/>
<gene>
    <name evidence="5" type="ORF">D9Q98_005586</name>
</gene>
<organism evidence="5 6">
    <name type="scientific">Chlorella vulgaris</name>
    <name type="common">Green alga</name>
    <dbReference type="NCBI Taxonomy" id="3077"/>
    <lineage>
        <taxon>Eukaryota</taxon>
        <taxon>Viridiplantae</taxon>
        <taxon>Chlorophyta</taxon>
        <taxon>core chlorophytes</taxon>
        <taxon>Trebouxiophyceae</taxon>
        <taxon>Chlorellales</taxon>
        <taxon>Chlorellaceae</taxon>
        <taxon>Chlorella clade</taxon>
        <taxon>Chlorella</taxon>
    </lineage>
</organism>
<feature type="domain" description="RecA family profile 1" evidence="4">
    <location>
        <begin position="73"/>
        <end position="308"/>
    </location>
</feature>
<dbReference type="GO" id="GO:0140664">
    <property type="term" value="F:ATP-dependent DNA damage sensor activity"/>
    <property type="evidence" value="ECO:0007669"/>
    <property type="project" value="InterPro"/>
</dbReference>
<evidence type="ECO:0000313" key="5">
    <source>
        <dbReference type="EMBL" id="KAI3429497.1"/>
    </source>
</evidence>
<dbReference type="EMBL" id="SIDB01000008">
    <property type="protein sequence ID" value="KAI3429497.1"/>
    <property type="molecule type" value="Genomic_DNA"/>
</dbReference>
<reference evidence="5" key="1">
    <citation type="journal article" date="2019" name="Plant J.">
        <title>Chlorella vulgaris genome assembly and annotation reveals the molecular basis for metabolic acclimation to high light conditions.</title>
        <authorList>
            <person name="Cecchin M."/>
            <person name="Marcolungo L."/>
            <person name="Rossato M."/>
            <person name="Girolomoni L."/>
            <person name="Cosentino E."/>
            <person name="Cuine S."/>
            <person name="Li-Beisson Y."/>
            <person name="Delledonne M."/>
            <person name="Ballottari M."/>
        </authorList>
    </citation>
    <scope>NUCLEOTIDE SEQUENCE</scope>
    <source>
        <strain evidence="5">211/11P</strain>
    </source>
</reference>
<dbReference type="InterPro" id="IPR051988">
    <property type="entry name" value="HRR_RAD51_Paralog"/>
</dbReference>
<dbReference type="GO" id="GO:0033063">
    <property type="term" value="C:Rad51B-Rad51C-Rad51D-XRCC2 complex"/>
    <property type="evidence" value="ECO:0007669"/>
    <property type="project" value="TreeGrafter"/>
</dbReference>
<dbReference type="GO" id="GO:0005657">
    <property type="term" value="C:replication fork"/>
    <property type="evidence" value="ECO:0007669"/>
    <property type="project" value="TreeGrafter"/>
</dbReference>
<dbReference type="GO" id="GO:0007131">
    <property type="term" value="P:reciprocal meiotic recombination"/>
    <property type="evidence" value="ECO:0007669"/>
    <property type="project" value="TreeGrafter"/>
</dbReference>
<dbReference type="GO" id="GO:0042148">
    <property type="term" value="P:DNA strand invasion"/>
    <property type="evidence" value="ECO:0007669"/>
    <property type="project" value="TreeGrafter"/>
</dbReference>
<dbReference type="InterPro" id="IPR020588">
    <property type="entry name" value="RecA_ATP-bd"/>
</dbReference>
<sequence>MPRVAGLSHEGVGGRLPRTVEAYLSTDVDALIDTQGGLLPEEDQALKALFEEVQLRHAPPMVTGTQLYADLNKCSLLETGCQGIDSELLRGGLRGGQLVEVCGESAAGKTQLCISAAAAAARAQRRVVYVDSSNALSGRRLAQVLLAQEHAAAQGQAPEAITAVQALPAALKFVEVRPCYDVHSLLAVLDELLAQAQQLAQREVLQQQHQQQQQQQQGQQQQQQQAEQQQQQQQQEQPQPTGQSGTVRKRLEELPVGLLVVDSLSALIAPVLGGRQHGQGHALLAAAASTLKAFAASSNAVVLATNHLVGGSDERRHEKRPAMGESWRNQAHVRLQLSRPGPGTSPCFEAHTATLTASSLLPAGLCVPFYLGEGGLSSLPLEADGRPHAMQH</sequence>
<dbReference type="Proteomes" id="UP001055712">
    <property type="component" value="Unassembled WGS sequence"/>
</dbReference>
<dbReference type="SUPFAM" id="SSF52540">
    <property type="entry name" value="P-loop containing nucleoside triphosphate hydrolases"/>
    <property type="match status" value="1"/>
</dbReference>
<dbReference type="GO" id="GO:0005524">
    <property type="term" value="F:ATP binding"/>
    <property type="evidence" value="ECO:0007669"/>
    <property type="project" value="InterPro"/>
</dbReference>
<dbReference type="Gene3D" id="3.40.50.300">
    <property type="entry name" value="P-loop containing nucleotide triphosphate hydrolases"/>
    <property type="match status" value="1"/>
</dbReference>
<dbReference type="GO" id="GO:0003697">
    <property type="term" value="F:single-stranded DNA binding"/>
    <property type="evidence" value="ECO:0007669"/>
    <property type="project" value="TreeGrafter"/>
</dbReference>
<accession>A0A9D4TMI2</accession>
<keyword evidence="3" id="KW-0175">Coiled coil</keyword>
<protein>
    <recommendedName>
        <fullName evidence="4">RecA family profile 1 domain-containing protein</fullName>
    </recommendedName>
</protein>
<keyword evidence="6" id="KW-1185">Reference proteome</keyword>
<feature type="coiled-coil region" evidence="3">
    <location>
        <begin position="182"/>
        <end position="236"/>
    </location>
</feature>
<evidence type="ECO:0000259" key="4">
    <source>
        <dbReference type="PROSITE" id="PS50162"/>
    </source>
</evidence>
<dbReference type="GO" id="GO:0005815">
    <property type="term" value="C:microtubule organizing center"/>
    <property type="evidence" value="ECO:0007669"/>
    <property type="project" value="TreeGrafter"/>
</dbReference>
<dbReference type="OrthoDB" id="336321at2759"/>
<dbReference type="InterPro" id="IPR013632">
    <property type="entry name" value="Rad51_C"/>
</dbReference>
<dbReference type="PROSITE" id="PS50162">
    <property type="entry name" value="RECA_2"/>
    <property type="match status" value="1"/>
</dbReference>
<name>A0A9D4TMI2_CHLVU</name>
<evidence type="ECO:0000256" key="3">
    <source>
        <dbReference type="SAM" id="Coils"/>
    </source>
</evidence>
<evidence type="ECO:0000313" key="6">
    <source>
        <dbReference type="Proteomes" id="UP001055712"/>
    </source>
</evidence>
<dbReference type="PANTHER" id="PTHR46457:SF1">
    <property type="entry name" value="DNA REPAIR PROTEIN RAD51 HOMOLOG 4"/>
    <property type="match status" value="1"/>
</dbReference>
<comment type="subcellular location">
    <subcellularLocation>
        <location evidence="1">Nucleus</location>
    </subcellularLocation>
</comment>
<keyword evidence="2" id="KW-0539">Nucleus</keyword>
<dbReference type="GO" id="GO:0000724">
    <property type="term" value="P:double-strand break repair via homologous recombination"/>
    <property type="evidence" value="ECO:0007669"/>
    <property type="project" value="TreeGrafter"/>
</dbReference>
<proteinExistence type="predicted"/>
<dbReference type="PANTHER" id="PTHR46457">
    <property type="entry name" value="DNA REPAIR PROTEIN RAD51 HOMOLOG 4"/>
    <property type="match status" value="1"/>
</dbReference>